<evidence type="ECO:0000313" key="3">
    <source>
        <dbReference type="Proteomes" id="UP000245956"/>
    </source>
</evidence>
<dbReference type="EMBL" id="LCWV01000017">
    <property type="protein sequence ID" value="PWI67769.1"/>
    <property type="molecule type" value="Genomic_DNA"/>
</dbReference>
<reference evidence="2 3" key="1">
    <citation type="journal article" date="2016" name="Front. Microbiol.">
        <title>Genome and transcriptome sequences reveal the specific parasitism of the nematophagous Purpureocillium lilacinum 36-1.</title>
        <authorList>
            <person name="Xie J."/>
            <person name="Li S."/>
            <person name="Mo C."/>
            <person name="Xiao X."/>
            <person name="Peng D."/>
            <person name="Wang G."/>
            <person name="Xiao Y."/>
        </authorList>
    </citation>
    <scope>NUCLEOTIDE SEQUENCE [LARGE SCALE GENOMIC DNA]</scope>
    <source>
        <strain evidence="2 3">36-1</strain>
    </source>
</reference>
<gene>
    <name evidence="2" type="ORF">PCL_02690</name>
</gene>
<dbReference type="Proteomes" id="UP000245956">
    <property type="component" value="Unassembled WGS sequence"/>
</dbReference>
<evidence type="ECO:0000256" key="1">
    <source>
        <dbReference type="SAM" id="MobiDB-lite"/>
    </source>
</evidence>
<sequence>MDPTNTLSRPQPCLVPSLPHPPRRALADSWSVPDLDLTERVAPCPRHVRGPPTRHERVKLQSVGLFRAALLLPTLRSPSLNQYMRAVFESAQVVVTDSPAAHASTVQYSTVLYRMDGVCVGRRVSTASHMSRAGLTEAGGTDRDQNRQRAPTDGLVTGSSAADPTYGRPRRCPTD</sequence>
<dbReference type="AlphaFoldDB" id="A0A2U3DZT2"/>
<evidence type="ECO:0000313" key="2">
    <source>
        <dbReference type="EMBL" id="PWI67769.1"/>
    </source>
</evidence>
<organism evidence="2 3">
    <name type="scientific">Purpureocillium lilacinum</name>
    <name type="common">Paecilomyces lilacinus</name>
    <dbReference type="NCBI Taxonomy" id="33203"/>
    <lineage>
        <taxon>Eukaryota</taxon>
        <taxon>Fungi</taxon>
        <taxon>Dikarya</taxon>
        <taxon>Ascomycota</taxon>
        <taxon>Pezizomycotina</taxon>
        <taxon>Sordariomycetes</taxon>
        <taxon>Hypocreomycetidae</taxon>
        <taxon>Hypocreales</taxon>
        <taxon>Ophiocordycipitaceae</taxon>
        <taxon>Purpureocillium</taxon>
    </lineage>
</organism>
<name>A0A2U3DZT2_PURLI</name>
<proteinExistence type="predicted"/>
<accession>A0A2U3DZT2</accession>
<protein>
    <submittedName>
        <fullName evidence="2">Uncharacterized protein</fullName>
    </submittedName>
</protein>
<comment type="caution">
    <text evidence="2">The sequence shown here is derived from an EMBL/GenBank/DDBJ whole genome shotgun (WGS) entry which is preliminary data.</text>
</comment>
<feature type="region of interest" description="Disordered" evidence="1">
    <location>
        <begin position="130"/>
        <end position="175"/>
    </location>
</feature>